<evidence type="ECO:0000259" key="1">
    <source>
        <dbReference type="Pfam" id="PF00135"/>
    </source>
</evidence>
<dbReference type="InterPro" id="IPR050309">
    <property type="entry name" value="Type-B_Carboxylest/Lipase"/>
</dbReference>
<dbReference type="PROSITE" id="PS00941">
    <property type="entry name" value="CARBOXYLESTERASE_B_2"/>
    <property type="match status" value="1"/>
</dbReference>
<dbReference type="InterPro" id="IPR002018">
    <property type="entry name" value="CarbesteraseB"/>
</dbReference>
<dbReference type="AlphaFoldDB" id="A0A9P5NZ26"/>
<proteinExistence type="predicted"/>
<keyword evidence="3" id="KW-1185">Reference proteome</keyword>
<protein>
    <submittedName>
        <fullName evidence="2">Esterase 1</fullName>
    </submittedName>
</protein>
<reference evidence="2" key="1">
    <citation type="submission" date="2020-11" db="EMBL/GenBank/DDBJ databases">
        <authorList>
            <consortium name="DOE Joint Genome Institute"/>
            <person name="Ahrendt S."/>
            <person name="Riley R."/>
            <person name="Andreopoulos W."/>
            <person name="LaButti K."/>
            <person name="Pangilinan J."/>
            <person name="Ruiz-duenas F.J."/>
            <person name="Barrasa J.M."/>
            <person name="Sanchez-Garcia M."/>
            <person name="Camarero S."/>
            <person name="Miyauchi S."/>
            <person name="Serrano A."/>
            <person name="Linde D."/>
            <person name="Babiker R."/>
            <person name="Drula E."/>
            <person name="Ayuso-Fernandez I."/>
            <person name="Pacheco R."/>
            <person name="Padilla G."/>
            <person name="Ferreira P."/>
            <person name="Barriuso J."/>
            <person name="Kellner H."/>
            <person name="Castanera R."/>
            <person name="Alfaro M."/>
            <person name="Ramirez L."/>
            <person name="Pisabarro A.G."/>
            <person name="Kuo A."/>
            <person name="Tritt A."/>
            <person name="Lipzen A."/>
            <person name="He G."/>
            <person name="Yan M."/>
            <person name="Ng V."/>
            <person name="Cullen D."/>
            <person name="Martin F."/>
            <person name="Rosso M.-N."/>
            <person name="Henrissat B."/>
            <person name="Hibbett D."/>
            <person name="Martinez A.T."/>
            <person name="Grigoriev I.V."/>
        </authorList>
    </citation>
    <scope>NUCLEOTIDE SEQUENCE</scope>
    <source>
        <strain evidence="2">AH 44721</strain>
    </source>
</reference>
<name>A0A9P5NZ26_GYMJU</name>
<evidence type="ECO:0000313" key="2">
    <source>
        <dbReference type="EMBL" id="KAF8909723.1"/>
    </source>
</evidence>
<dbReference type="OrthoDB" id="408631at2759"/>
<dbReference type="Gene3D" id="3.40.50.1820">
    <property type="entry name" value="alpha/beta hydrolase"/>
    <property type="match status" value="1"/>
</dbReference>
<dbReference type="Proteomes" id="UP000724874">
    <property type="component" value="Unassembled WGS sequence"/>
</dbReference>
<feature type="domain" description="Carboxylesterase type B" evidence="1">
    <location>
        <begin position="21"/>
        <end position="514"/>
    </location>
</feature>
<gene>
    <name evidence="2" type="ORF">CPB84DRAFT_1765304</name>
</gene>
<dbReference type="Pfam" id="PF00135">
    <property type="entry name" value="COesterase"/>
    <property type="match status" value="1"/>
</dbReference>
<dbReference type="EMBL" id="JADNYJ010000008">
    <property type="protein sequence ID" value="KAF8909723.1"/>
    <property type="molecule type" value="Genomic_DNA"/>
</dbReference>
<dbReference type="PANTHER" id="PTHR11559">
    <property type="entry name" value="CARBOXYLESTERASE"/>
    <property type="match status" value="1"/>
</dbReference>
<sequence length="532" mass="56652">MLAHITSIVSAAPQAFPTFGLDFFGAIPFAEPPLGELRLKPPVLKTQLDVETFDASSFGKGCFQLGGTATTFTEDCLTINVFRPSGISSNAKLPVVRVTLFSSATSYGGGFQDGEASIFNASALVAQSIVRGTPIVYVNFNYRLGPLGFPQGQEAENRGALNLGLKDQLTALDWVQANIANLAGTNPSAGAIMTAVLFLNSPIEKLARAAIFESGSAATAPIFPAAQRENDWQLFVEGVPSCANLTSTANTFSCLRKANSTEIFSGVANAVANSPDAFPFSPTIDGPGGLIPDLPSHLFARGQFARLPFIAGTNLDEGTTFVPMASLTTAELQEALIENYSPSLPGPGVLSATTNKLLELYPDVPALGSPFNTGNETFGLTNYKRAAAILGDTAFQAQRRSWSRTATKAGVKTFGYLFTQPQPGSNPALGVFHSAEVFFVYGAPPDTSVSALQLSSIMIDYWVSFATSLDPNDGHGNPRPNWAQYTAKNEVLLQLNAANLTLIPDNYRKEQIDFIMSDPTVFHARRSLHTAN</sequence>
<comment type="caution">
    <text evidence="2">The sequence shown here is derived from an EMBL/GenBank/DDBJ whole genome shotgun (WGS) entry which is preliminary data.</text>
</comment>
<organism evidence="2 3">
    <name type="scientific">Gymnopilus junonius</name>
    <name type="common">Spectacular rustgill mushroom</name>
    <name type="synonym">Gymnopilus spectabilis subsp. junonius</name>
    <dbReference type="NCBI Taxonomy" id="109634"/>
    <lineage>
        <taxon>Eukaryota</taxon>
        <taxon>Fungi</taxon>
        <taxon>Dikarya</taxon>
        <taxon>Basidiomycota</taxon>
        <taxon>Agaricomycotina</taxon>
        <taxon>Agaricomycetes</taxon>
        <taxon>Agaricomycetidae</taxon>
        <taxon>Agaricales</taxon>
        <taxon>Agaricineae</taxon>
        <taxon>Hymenogastraceae</taxon>
        <taxon>Gymnopilus</taxon>
    </lineage>
</organism>
<accession>A0A9P5NZ26</accession>
<dbReference type="InterPro" id="IPR029058">
    <property type="entry name" value="AB_hydrolase_fold"/>
</dbReference>
<evidence type="ECO:0000313" key="3">
    <source>
        <dbReference type="Proteomes" id="UP000724874"/>
    </source>
</evidence>
<dbReference type="SUPFAM" id="SSF53474">
    <property type="entry name" value="alpha/beta-Hydrolases"/>
    <property type="match status" value="1"/>
</dbReference>
<dbReference type="InterPro" id="IPR019819">
    <property type="entry name" value="Carboxylesterase_B_CS"/>
</dbReference>